<evidence type="ECO:0000313" key="1">
    <source>
        <dbReference type="EMBL" id="KAG8052315.1"/>
    </source>
</evidence>
<name>A0A8J5S057_ZIZPA</name>
<dbReference type="EMBL" id="JAAALK010000288">
    <property type="protein sequence ID" value="KAG8052315.1"/>
    <property type="molecule type" value="Genomic_DNA"/>
</dbReference>
<dbReference type="Proteomes" id="UP000729402">
    <property type="component" value="Unassembled WGS sequence"/>
</dbReference>
<reference evidence="1" key="1">
    <citation type="journal article" date="2021" name="bioRxiv">
        <title>Whole Genome Assembly and Annotation of Northern Wild Rice, Zizania palustris L., Supports a Whole Genome Duplication in the Zizania Genus.</title>
        <authorList>
            <person name="Haas M."/>
            <person name="Kono T."/>
            <person name="Macchietto M."/>
            <person name="Millas R."/>
            <person name="McGilp L."/>
            <person name="Shao M."/>
            <person name="Duquette J."/>
            <person name="Hirsch C.N."/>
            <person name="Kimball J."/>
        </authorList>
    </citation>
    <scope>NUCLEOTIDE SEQUENCE</scope>
    <source>
        <tissue evidence="1">Fresh leaf tissue</tissue>
    </source>
</reference>
<dbReference type="PANTHER" id="PTHR48040">
    <property type="entry name" value="PLEIOTROPIC DRUG RESISTANCE PROTEIN 1-LIKE ISOFORM X1"/>
    <property type="match status" value="1"/>
</dbReference>
<dbReference type="AlphaFoldDB" id="A0A8J5S057"/>
<comment type="caution">
    <text evidence="1">The sequence shown here is derived from an EMBL/GenBank/DDBJ whole genome shotgun (WGS) entry which is preliminary data.</text>
</comment>
<dbReference type="OrthoDB" id="66620at2759"/>
<organism evidence="1 2">
    <name type="scientific">Zizania palustris</name>
    <name type="common">Northern wild rice</name>
    <dbReference type="NCBI Taxonomy" id="103762"/>
    <lineage>
        <taxon>Eukaryota</taxon>
        <taxon>Viridiplantae</taxon>
        <taxon>Streptophyta</taxon>
        <taxon>Embryophyta</taxon>
        <taxon>Tracheophyta</taxon>
        <taxon>Spermatophyta</taxon>
        <taxon>Magnoliopsida</taxon>
        <taxon>Liliopsida</taxon>
        <taxon>Poales</taxon>
        <taxon>Poaceae</taxon>
        <taxon>BOP clade</taxon>
        <taxon>Oryzoideae</taxon>
        <taxon>Oryzeae</taxon>
        <taxon>Zizaniinae</taxon>
        <taxon>Zizania</taxon>
    </lineage>
</organism>
<evidence type="ECO:0000313" key="2">
    <source>
        <dbReference type="Proteomes" id="UP000729402"/>
    </source>
</evidence>
<dbReference type="PANTHER" id="PTHR48040:SF35">
    <property type="entry name" value="ABC TRANSPORTER G FAMILY MEMBER 39-LIKE"/>
    <property type="match status" value="1"/>
</dbReference>
<sequence>MSNALQQSPQPNPDAFTRTYGLLPPSYPFSQLFGQDRVPIRMDLDQTPSCHLIAWINNEMGRWLMNAPKWAAILPSTITALRKAILCQLNLHAFVLQVLPSTLIIQIPTVEGASGRSDAFGRSVREEDDEEALKWVVIEKLPTYDRIRKGILAGAAGTEEVDIEGLGIEERRNLIERLVRTTVDDNNRFLLKLRDLIFSARPTGGWASGRLGLRAVGDPGD</sequence>
<accession>A0A8J5S057</accession>
<proteinExistence type="predicted"/>
<keyword evidence="2" id="KW-1185">Reference proteome</keyword>
<protein>
    <submittedName>
        <fullName evidence="1">Uncharacterized protein</fullName>
    </submittedName>
</protein>
<reference evidence="1" key="2">
    <citation type="submission" date="2021-02" db="EMBL/GenBank/DDBJ databases">
        <authorList>
            <person name="Kimball J.A."/>
            <person name="Haas M.W."/>
            <person name="Macchietto M."/>
            <person name="Kono T."/>
            <person name="Duquette J."/>
            <person name="Shao M."/>
        </authorList>
    </citation>
    <scope>NUCLEOTIDE SEQUENCE</scope>
    <source>
        <tissue evidence="1">Fresh leaf tissue</tissue>
    </source>
</reference>
<gene>
    <name evidence="1" type="ORF">GUJ93_ZPchr0001g30736</name>
</gene>